<feature type="compositionally biased region" description="Polar residues" evidence="2">
    <location>
        <begin position="161"/>
        <end position="172"/>
    </location>
</feature>
<dbReference type="Proteomes" id="UP000184497">
    <property type="component" value="Unassembled WGS sequence"/>
</dbReference>
<dbReference type="Pfam" id="PF01476">
    <property type="entry name" value="LysM"/>
    <property type="match status" value="1"/>
</dbReference>
<dbReference type="EMBL" id="FRAQ01000002">
    <property type="protein sequence ID" value="SHK59079.1"/>
    <property type="molecule type" value="Genomic_DNA"/>
</dbReference>
<dbReference type="Gene3D" id="3.10.350.10">
    <property type="entry name" value="LysM domain"/>
    <property type="match status" value="1"/>
</dbReference>
<name>A0A1M6TQB4_9GAMM</name>
<dbReference type="PROSITE" id="PS51782">
    <property type="entry name" value="LYSM"/>
    <property type="match status" value="1"/>
</dbReference>
<evidence type="ECO:0000313" key="5">
    <source>
        <dbReference type="Proteomes" id="UP000184497"/>
    </source>
</evidence>
<comment type="similarity">
    <text evidence="1">Belongs to the E.coli NlpD/Haemophilus LppB family.</text>
</comment>
<dbReference type="CDD" id="cd00118">
    <property type="entry name" value="LysM"/>
    <property type="match status" value="1"/>
</dbReference>
<feature type="domain" description="LysM" evidence="3">
    <location>
        <begin position="69"/>
        <end position="113"/>
    </location>
</feature>
<evidence type="ECO:0000313" key="4">
    <source>
        <dbReference type="EMBL" id="SHK59079.1"/>
    </source>
</evidence>
<dbReference type="PANTHER" id="PTHR21666">
    <property type="entry name" value="PEPTIDASE-RELATED"/>
    <property type="match status" value="1"/>
</dbReference>
<dbReference type="GO" id="GO:0004222">
    <property type="term" value="F:metalloendopeptidase activity"/>
    <property type="evidence" value="ECO:0007669"/>
    <property type="project" value="TreeGrafter"/>
</dbReference>
<dbReference type="GO" id="GO:0032153">
    <property type="term" value="C:cell division site"/>
    <property type="evidence" value="ECO:0007669"/>
    <property type="project" value="TreeGrafter"/>
</dbReference>
<dbReference type="GO" id="GO:0009279">
    <property type="term" value="C:cell outer membrane"/>
    <property type="evidence" value="ECO:0007669"/>
    <property type="project" value="TreeGrafter"/>
</dbReference>
<feature type="region of interest" description="Disordered" evidence="2">
    <location>
        <begin position="117"/>
        <end position="172"/>
    </location>
</feature>
<dbReference type="InterPro" id="IPR018392">
    <property type="entry name" value="LysM"/>
</dbReference>
<keyword evidence="4" id="KW-0449">Lipoprotein</keyword>
<dbReference type="PANTHER" id="PTHR21666:SF263">
    <property type="entry name" value="MUREIN HYDROLASE ACTIVATOR NLPD"/>
    <property type="match status" value="1"/>
</dbReference>
<keyword evidence="5" id="KW-1185">Reference proteome</keyword>
<dbReference type="AlphaFoldDB" id="A0A1M6TQB4"/>
<reference evidence="5" key="1">
    <citation type="submission" date="2016-11" db="EMBL/GenBank/DDBJ databases">
        <authorList>
            <person name="Varghese N."/>
            <person name="Submissions S."/>
        </authorList>
    </citation>
    <scope>NUCLEOTIDE SEQUENCE [LARGE SCALE GENOMIC DNA]</scope>
    <source>
        <strain evidence="5">CGMCC 1.10835</strain>
    </source>
</reference>
<dbReference type="Pfam" id="PF01551">
    <property type="entry name" value="Peptidase_M23"/>
    <property type="match status" value="1"/>
</dbReference>
<dbReference type="InterPro" id="IPR011055">
    <property type="entry name" value="Dup_hybrid_motif"/>
</dbReference>
<dbReference type="STRING" id="564117.SAMN05216369_2343"/>
<dbReference type="SMART" id="SM00257">
    <property type="entry name" value="LysM"/>
    <property type="match status" value="1"/>
</dbReference>
<dbReference type="Gene3D" id="2.70.70.10">
    <property type="entry name" value="Glucose Permease (Domain IIA)"/>
    <property type="match status" value="1"/>
</dbReference>
<gene>
    <name evidence="4" type="ORF">SAMN05216369_2343</name>
</gene>
<evidence type="ECO:0000259" key="3">
    <source>
        <dbReference type="PROSITE" id="PS51782"/>
    </source>
</evidence>
<organism evidence="4 5">
    <name type="scientific">Marinobacter antarcticus</name>
    <dbReference type="NCBI Taxonomy" id="564117"/>
    <lineage>
        <taxon>Bacteria</taxon>
        <taxon>Pseudomonadati</taxon>
        <taxon>Pseudomonadota</taxon>
        <taxon>Gammaproteobacteria</taxon>
        <taxon>Pseudomonadales</taxon>
        <taxon>Marinobacteraceae</taxon>
        <taxon>Marinobacter</taxon>
    </lineage>
</organism>
<dbReference type="InterPro" id="IPR050570">
    <property type="entry name" value="Cell_wall_metabolism_enzyme"/>
</dbReference>
<proteinExistence type="inferred from homology"/>
<feature type="compositionally biased region" description="Low complexity" evidence="2">
    <location>
        <begin position="118"/>
        <end position="133"/>
    </location>
</feature>
<sequence length="301" mass="32030">MRLLRGSAQAGLSASPRFLFGAHSSACTSETGKFWFFLIAFLFLSGSLSGCNTQALYRDDIYNPPVYWGRHVVREGETLYGIAWIYGRDYRELGNANGLSPPWTIRAGQVLRLDRRGTATSGSGGRATAKASRPSANTSARASGARSPVPTPASTRKPAVTRQSDNSAPLASRTQTVASIPWRWPHSGTVIAGYSSSGKVNKGVDIAGKAGDAVRAAADGSVVYAGNGLLGYGNLIIVNHNEQYLSAYAHNRKILVSEGEGVKAGQVIAELGGSGSDRPMLHFEIRKNGNPVDPTHYLPPR</sequence>
<accession>A0A1M6TQB4</accession>
<dbReference type="InterPro" id="IPR016047">
    <property type="entry name" value="M23ase_b-sheet_dom"/>
</dbReference>
<dbReference type="SUPFAM" id="SSF51261">
    <property type="entry name" value="Duplicated hybrid motif"/>
    <property type="match status" value="1"/>
</dbReference>
<protein>
    <submittedName>
        <fullName evidence="4">Lipoprotein NlpD</fullName>
    </submittedName>
</protein>
<dbReference type="CDD" id="cd12797">
    <property type="entry name" value="M23_peptidase"/>
    <property type="match status" value="1"/>
</dbReference>
<dbReference type="InterPro" id="IPR036779">
    <property type="entry name" value="LysM_dom_sf"/>
</dbReference>
<evidence type="ECO:0000256" key="1">
    <source>
        <dbReference type="ARBA" id="ARBA00038420"/>
    </source>
</evidence>
<evidence type="ECO:0000256" key="2">
    <source>
        <dbReference type="SAM" id="MobiDB-lite"/>
    </source>
</evidence>